<dbReference type="PROSITE" id="PS51085">
    <property type="entry name" value="2FE2S_FER_2"/>
    <property type="match status" value="1"/>
</dbReference>
<feature type="domain" description="2Fe-2S ferredoxin-type" evidence="9">
    <location>
        <begin position="313"/>
        <end position="403"/>
    </location>
</feature>
<dbReference type="Gene3D" id="2.40.30.10">
    <property type="entry name" value="Translation factors"/>
    <property type="match status" value="1"/>
</dbReference>
<keyword evidence="12" id="KW-1185">Reference proteome</keyword>
<dbReference type="InterPro" id="IPR017927">
    <property type="entry name" value="FAD-bd_FR_type"/>
</dbReference>
<evidence type="ECO:0000256" key="8">
    <source>
        <dbReference type="ARBA" id="ARBA00023014"/>
    </source>
</evidence>
<dbReference type="PRINTS" id="PR00406">
    <property type="entry name" value="CYTB5RDTASE"/>
</dbReference>
<comment type="cofactor">
    <cofactor evidence="1">
        <name>FAD</name>
        <dbReference type="ChEBI" id="CHEBI:57692"/>
    </cofactor>
</comment>
<dbReference type="CDD" id="cd00207">
    <property type="entry name" value="fer2"/>
    <property type="match status" value="1"/>
</dbReference>
<evidence type="ECO:0000256" key="3">
    <source>
        <dbReference type="ARBA" id="ARBA00022714"/>
    </source>
</evidence>
<protein>
    <submittedName>
        <fullName evidence="11">Phenylacetate-CoA oxygenase/reductase subunit PaaK</fullName>
    </submittedName>
</protein>
<dbReference type="Pfam" id="PF00111">
    <property type="entry name" value="Fer2"/>
    <property type="match status" value="1"/>
</dbReference>
<dbReference type="Proteomes" id="UP001501510">
    <property type="component" value="Unassembled WGS sequence"/>
</dbReference>
<dbReference type="InterPro" id="IPR001041">
    <property type="entry name" value="2Fe-2S_ferredoxin-type"/>
</dbReference>
<dbReference type="InterPro" id="IPR001709">
    <property type="entry name" value="Flavoprot_Pyr_Nucl_cyt_Rdtase"/>
</dbReference>
<accession>A0ABP3UNW7</accession>
<dbReference type="InterPro" id="IPR001433">
    <property type="entry name" value="OxRdtase_FAD/NAD-bd"/>
</dbReference>
<dbReference type="Pfam" id="PF00175">
    <property type="entry name" value="NAD_binding_1"/>
    <property type="match status" value="1"/>
</dbReference>
<dbReference type="Gene3D" id="3.40.50.80">
    <property type="entry name" value="Nucleotide-binding domain of ferredoxin-NADP reductase (FNR) module"/>
    <property type="match status" value="1"/>
</dbReference>
<dbReference type="PANTHER" id="PTHR47354:SF6">
    <property type="entry name" value="NADH OXIDOREDUCTASE HCR"/>
    <property type="match status" value="1"/>
</dbReference>
<dbReference type="PANTHER" id="PTHR47354">
    <property type="entry name" value="NADH OXIDOREDUCTASE HCR"/>
    <property type="match status" value="1"/>
</dbReference>
<evidence type="ECO:0000259" key="10">
    <source>
        <dbReference type="PROSITE" id="PS51384"/>
    </source>
</evidence>
<dbReference type="EMBL" id="BAAACG010000006">
    <property type="protein sequence ID" value="GAA0736053.1"/>
    <property type="molecule type" value="Genomic_DNA"/>
</dbReference>
<evidence type="ECO:0000313" key="12">
    <source>
        <dbReference type="Proteomes" id="UP001501510"/>
    </source>
</evidence>
<dbReference type="InterPro" id="IPR008333">
    <property type="entry name" value="Cbr1-like_FAD-bd_dom"/>
</dbReference>
<keyword evidence="5" id="KW-0274">FAD</keyword>
<dbReference type="PROSITE" id="PS51384">
    <property type="entry name" value="FAD_FR"/>
    <property type="match status" value="1"/>
</dbReference>
<dbReference type="SUPFAM" id="SSF52343">
    <property type="entry name" value="Ferredoxin reductase-like, C-terminal NADP-linked domain"/>
    <property type="match status" value="1"/>
</dbReference>
<sequence length="403" mass="46507">MKVKGFFHDIKGTDRILKIRHENIERSNAEKIKADPIRRLAKELHPDKMLLEIVKIEELKWDAKTFRFHVSKSSKVKFIPPFQGGQYISFKFKIGKSYTTRPYSISSAPFEAGDLNEDKPFVEVTIKKKEKGFISEYIWENWKVGSEIEATMPLGEFYYEPLRDYDTIVAIAGGSGITPFHSMAREIVYGKLNAKMKLFYGSRLEKDILFKEEFENLQEKSDGKLQVINVLSDEDSTFEGESGFITSDIIKKYSDIEKSSFFICGPQVMYKFLSKELLDLNLKRKQVRREVFGETHDVYSFVDFKEEAKGKTFNIKVHIGEKTIDLKGYSGESVLTALEKEGIRHDSHCRSGQCGFCRSRLLRGDVYVVSENDGRREADKIEGYFHPCSSYPLSDIEIKIPQY</sequence>
<reference evidence="12" key="1">
    <citation type="journal article" date="2019" name="Int. J. Syst. Evol. Microbiol.">
        <title>The Global Catalogue of Microorganisms (GCM) 10K type strain sequencing project: providing services to taxonomists for standard genome sequencing and annotation.</title>
        <authorList>
            <consortium name="The Broad Institute Genomics Platform"/>
            <consortium name="The Broad Institute Genome Sequencing Center for Infectious Disease"/>
            <person name="Wu L."/>
            <person name="Ma J."/>
        </authorList>
    </citation>
    <scope>NUCLEOTIDE SEQUENCE [LARGE SCALE GENOMIC DNA]</scope>
    <source>
        <strain evidence="12">JCM 1407</strain>
    </source>
</reference>
<keyword evidence="4" id="KW-0479">Metal-binding</keyword>
<dbReference type="Pfam" id="PF00970">
    <property type="entry name" value="FAD_binding_6"/>
    <property type="match status" value="1"/>
</dbReference>
<evidence type="ECO:0000259" key="9">
    <source>
        <dbReference type="PROSITE" id="PS51085"/>
    </source>
</evidence>
<evidence type="ECO:0000256" key="7">
    <source>
        <dbReference type="ARBA" id="ARBA00023004"/>
    </source>
</evidence>
<name>A0ABP3UNW7_9CLOT</name>
<organism evidence="11 12">
    <name type="scientific">Clostridium oceanicum</name>
    <dbReference type="NCBI Taxonomy" id="1543"/>
    <lineage>
        <taxon>Bacteria</taxon>
        <taxon>Bacillati</taxon>
        <taxon>Bacillota</taxon>
        <taxon>Clostridia</taxon>
        <taxon>Eubacteriales</taxon>
        <taxon>Clostridiaceae</taxon>
        <taxon>Clostridium</taxon>
    </lineage>
</organism>
<dbReference type="InterPro" id="IPR050415">
    <property type="entry name" value="MRET"/>
</dbReference>
<keyword evidence="6" id="KW-0560">Oxidoreductase</keyword>
<evidence type="ECO:0000256" key="1">
    <source>
        <dbReference type="ARBA" id="ARBA00001974"/>
    </source>
</evidence>
<keyword evidence="3" id="KW-0001">2Fe-2S</keyword>
<evidence type="ECO:0000313" key="11">
    <source>
        <dbReference type="EMBL" id="GAA0736053.1"/>
    </source>
</evidence>
<dbReference type="InterPro" id="IPR012675">
    <property type="entry name" value="Beta-grasp_dom_sf"/>
</dbReference>
<dbReference type="InterPro" id="IPR036010">
    <property type="entry name" value="2Fe-2S_ferredoxin-like_sf"/>
</dbReference>
<evidence type="ECO:0000256" key="2">
    <source>
        <dbReference type="ARBA" id="ARBA00022630"/>
    </source>
</evidence>
<evidence type="ECO:0000256" key="6">
    <source>
        <dbReference type="ARBA" id="ARBA00023002"/>
    </source>
</evidence>
<dbReference type="PRINTS" id="PR00371">
    <property type="entry name" value="FPNCR"/>
</dbReference>
<keyword evidence="8" id="KW-0411">Iron-sulfur</keyword>
<dbReference type="SUPFAM" id="SSF63380">
    <property type="entry name" value="Riboflavin synthase domain-like"/>
    <property type="match status" value="1"/>
</dbReference>
<dbReference type="RefSeq" id="WP_343759565.1">
    <property type="nucleotide sequence ID" value="NZ_BAAACG010000006.1"/>
</dbReference>
<gene>
    <name evidence="11" type="primary">paaK</name>
    <name evidence="11" type="ORF">GCM10008906_10580</name>
</gene>
<dbReference type="Gene3D" id="3.10.20.30">
    <property type="match status" value="1"/>
</dbReference>
<dbReference type="InterPro" id="IPR017938">
    <property type="entry name" value="Riboflavin_synthase-like_b-brl"/>
</dbReference>
<comment type="caution">
    <text evidence="11">The sequence shown here is derived from an EMBL/GenBank/DDBJ whole genome shotgun (WGS) entry which is preliminary data.</text>
</comment>
<proteinExistence type="predicted"/>
<dbReference type="InterPro" id="IPR039261">
    <property type="entry name" value="FNR_nucleotide-bd"/>
</dbReference>
<evidence type="ECO:0000256" key="4">
    <source>
        <dbReference type="ARBA" id="ARBA00022723"/>
    </source>
</evidence>
<keyword evidence="7" id="KW-0408">Iron</keyword>
<evidence type="ECO:0000256" key="5">
    <source>
        <dbReference type="ARBA" id="ARBA00022827"/>
    </source>
</evidence>
<dbReference type="SUPFAM" id="SSF54292">
    <property type="entry name" value="2Fe-2S ferredoxin-like"/>
    <property type="match status" value="1"/>
</dbReference>
<keyword evidence="2" id="KW-0285">Flavoprotein</keyword>
<feature type="domain" description="FAD-binding FR-type" evidence="10">
    <location>
        <begin position="46"/>
        <end position="160"/>
    </location>
</feature>